<comment type="caution">
    <text evidence="2">The sequence shown here is derived from an EMBL/GenBank/DDBJ whole genome shotgun (WGS) entry which is preliminary data.</text>
</comment>
<gene>
    <name evidence="2" type="ORF">NE686_14835</name>
</gene>
<dbReference type="InterPro" id="IPR016181">
    <property type="entry name" value="Acyl_CoA_acyltransferase"/>
</dbReference>
<accession>A0ABT1SD24</accession>
<protein>
    <submittedName>
        <fullName evidence="2">GNAT family N-acetyltransferase</fullName>
    </submittedName>
</protein>
<feature type="domain" description="N-acetyltransferase" evidence="1">
    <location>
        <begin position="2"/>
        <end position="153"/>
    </location>
</feature>
<dbReference type="EMBL" id="JANGAC010000012">
    <property type="protein sequence ID" value="MCQ4924376.1"/>
    <property type="molecule type" value="Genomic_DNA"/>
</dbReference>
<dbReference type="PROSITE" id="PS51186">
    <property type="entry name" value="GNAT"/>
    <property type="match status" value="1"/>
</dbReference>
<organism evidence="2 3">
    <name type="scientific">Tissierella carlieri</name>
    <dbReference type="NCBI Taxonomy" id="689904"/>
    <lineage>
        <taxon>Bacteria</taxon>
        <taxon>Bacillati</taxon>
        <taxon>Bacillota</taxon>
        <taxon>Tissierellia</taxon>
        <taxon>Tissierellales</taxon>
        <taxon>Tissierellaceae</taxon>
        <taxon>Tissierella</taxon>
    </lineage>
</organism>
<name>A0ABT1SD24_9FIRM</name>
<sequence>MINFAVAEMKDLEILREISLKAFHDDLKKYGALPPGIDSIEWHTSKIEKGMYYKILVDNVIAGGINLYDLGDGHFCLGAIFISPEYQSQGIGSKAIEFIENKYDQVKRWTLDTPYLNTGNHRFYEKHGYRKVDEIQPQKDVEFYLYIYEKQMDE</sequence>
<dbReference type="Proteomes" id="UP001524478">
    <property type="component" value="Unassembled WGS sequence"/>
</dbReference>
<keyword evidence="3" id="KW-1185">Reference proteome</keyword>
<proteinExistence type="predicted"/>
<dbReference type="CDD" id="cd04301">
    <property type="entry name" value="NAT_SF"/>
    <property type="match status" value="1"/>
</dbReference>
<dbReference type="Pfam" id="PF00583">
    <property type="entry name" value="Acetyltransf_1"/>
    <property type="match status" value="1"/>
</dbReference>
<dbReference type="InterPro" id="IPR000182">
    <property type="entry name" value="GNAT_dom"/>
</dbReference>
<dbReference type="RefSeq" id="WP_256312127.1">
    <property type="nucleotide sequence ID" value="NZ_JANGAC010000012.1"/>
</dbReference>
<dbReference type="SUPFAM" id="SSF55729">
    <property type="entry name" value="Acyl-CoA N-acyltransferases (Nat)"/>
    <property type="match status" value="1"/>
</dbReference>
<evidence type="ECO:0000313" key="3">
    <source>
        <dbReference type="Proteomes" id="UP001524478"/>
    </source>
</evidence>
<evidence type="ECO:0000313" key="2">
    <source>
        <dbReference type="EMBL" id="MCQ4924376.1"/>
    </source>
</evidence>
<reference evidence="2 3" key="1">
    <citation type="submission" date="2022-06" db="EMBL/GenBank/DDBJ databases">
        <title>Isolation of gut microbiota from human fecal samples.</title>
        <authorList>
            <person name="Pamer E.G."/>
            <person name="Barat B."/>
            <person name="Waligurski E."/>
            <person name="Medina S."/>
            <person name="Paddock L."/>
            <person name="Mostad J."/>
        </authorList>
    </citation>
    <scope>NUCLEOTIDE SEQUENCE [LARGE SCALE GENOMIC DNA]</scope>
    <source>
        <strain evidence="2 3">DFI.7.95</strain>
    </source>
</reference>
<dbReference type="Gene3D" id="3.40.630.30">
    <property type="match status" value="1"/>
</dbReference>
<evidence type="ECO:0000259" key="1">
    <source>
        <dbReference type="PROSITE" id="PS51186"/>
    </source>
</evidence>